<gene>
    <name evidence="2" type="ORF">HNQ71_001438</name>
</gene>
<accession>A0A841P0E6</accession>
<organism evidence="2 3">
    <name type="scientific">Mesorhizobium sangaii</name>
    <dbReference type="NCBI Taxonomy" id="505389"/>
    <lineage>
        <taxon>Bacteria</taxon>
        <taxon>Pseudomonadati</taxon>
        <taxon>Pseudomonadota</taxon>
        <taxon>Alphaproteobacteria</taxon>
        <taxon>Hyphomicrobiales</taxon>
        <taxon>Phyllobacteriaceae</taxon>
        <taxon>Mesorhizobium</taxon>
    </lineage>
</organism>
<evidence type="ECO:0000313" key="2">
    <source>
        <dbReference type="EMBL" id="MBB6408794.1"/>
    </source>
</evidence>
<dbReference type="EMBL" id="JACHEF010000001">
    <property type="protein sequence ID" value="MBB6408794.1"/>
    <property type="molecule type" value="Genomic_DNA"/>
</dbReference>
<keyword evidence="1" id="KW-0732">Signal</keyword>
<feature type="signal peptide" evidence="1">
    <location>
        <begin position="1"/>
        <end position="23"/>
    </location>
</feature>
<feature type="chain" id="PRO_5032803396" evidence="1">
    <location>
        <begin position="24"/>
        <end position="442"/>
    </location>
</feature>
<keyword evidence="3" id="KW-1185">Reference proteome</keyword>
<dbReference type="RefSeq" id="WP_184871807.1">
    <property type="nucleotide sequence ID" value="NZ_JACHEF010000001.1"/>
</dbReference>
<protein>
    <submittedName>
        <fullName evidence="2">Uncharacterized protein</fullName>
    </submittedName>
</protein>
<dbReference type="Proteomes" id="UP000556329">
    <property type="component" value="Unassembled WGS sequence"/>
</dbReference>
<dbReference type="AlphaFoldDB" id="A0A841P0E6"/>
<sequence length="442" mass="46951">MTTLRAIALSLIVSGVLAGAASAASILERAYTSEKLDGFWNATLSNATPETSRFSLLAPGPAAVEPSHEATQPDFGLPFTGEVVGEASGASGGSRSVGFPIIPLSADDASVLMRRLAWSEIYLSRYRFFAPISTDSADELAALVGRQYAAAVEAYLITGRLYFSGADLPEKCRHLTRMNEINAGPLSGASLDALPAAWRPLFPIVEAVRARLGSDALAKLVCSVKPVRGRAETTGLIETRVRAQIVKAVRTKVDDTLNLMNAASTEYQSLVNEMDVSIKSAEVMELERVLGNAQANMVLVKEDQLKAAETIATLQAVDLSSLNQPESLKEFEDGKARMTQIVGQIEGVMTALSGLAHVVDDPAITAELSSCAGLAGAYSRLDLALDTGALTAMINGPYEDCINHARAVVGRFQNPSLSKAQMAELARHVRQISEVFLSTGQP</sequence>
<reference evidence="2 3" key="1">
    <citation type="submission" date="2020-08" db="EMBL/GenBank/DDBJ databases">
        <title>Genomic Encyclopedia of Type Strains, Phase IV (KMG-IV): sequencing the most valuable type-strain genomes for metagenomic binning, comparative biology and taxonomic classification.</title>
        <authorList>
            <person name="Goeker M."/>
        </authorList>
    </citation>
    <scope>NUCLEOTIDE SEQUENCE [LARGE SCALE GENOMIC DNA]</scope>
    <source>
        <strain evidence="2 3">DSM 100039</strain>
    </source>
</reference>
<evidence type="ECO:0000313" key="3">
    <source>
        <dbReference type="Proteomes" id="UP000556329"/>
    </source>
</evidence>
<comment type="caution">
    <text evidence="2">The sequence shown here is derived from an EMBL/GenBank/DDBJ whole genome shotgun (WGS) entry which is preliminary data.</text>
</comment>
<proteinExistence type="predicted"/>
<evidence type="ECO:0000256" key="1">
    <source>
        <dbReference type="SAM" id="SignalP"/>
    </source>
</evidence>
<name>A0A841P0E6_9HYPH</name>